<dbReference type="EMBL" id="JABBWD010000064">
    <property type="protein sequence ID" value="KAG1770601.1"/>
    <property type="molecule type" value="Genomic_DNA"/>
</dbReference>
<organism evidence="1 2">
    <name type="scientific">Suillus placidus</name>
    <dbReference type="NCBI Taxonomy" id="48579"/>
    <lineage>
        <taxon>Eukaryota</taxon>
        <taxon>Fungi</taxon>
        <taxon>Dikarya</taxon>
        <taxon>Basidiomycota</taxon>
        <taxon>Agaricomycotina</taxon>
        <taxon>Agaricomycetes</taxon>
        <taxon>Agaricomycetidae</taxon>
        <taxon>Boletales</taxon>
        <taxon>Suillineae</taxon>
        <taxon>Suillaceae</taxon>
        <taxon>Suillus</taxon>
    </lineage>
</organism>
<dbReference type="Proteomes" id="UP000714275">
    <property type="component" value="Unassembled WGS sequence"/>
</dbReference>
<accession>A0A9P7CZ30</accession>
<comment type="caution">
    <text evidence="1">The sequence shown here is derived from an EMBL/GenBank/DDBJ whole genome shotgun (WGS) entry which is preliminary data.</text>
</comment>
<dbReference type="OrthoDB" id="2630429at2759"/>
<proteinExistence type="predicted"/>
<dbReference type="AlphaFoldDB" id="A0A9P7CZ30"/>
<evidence type="ECO:0000313" key="2">
    <source>
        <dbReference type="Proteomes" id="UP000714275"/>
    </source>
</evidence>
<gene>
    <name evidence="1" type="ORF">EV702DRAFT_1049321</name>
</gene>
<name>A0A9P7CZ30_9AGAM</name>
<evidence type="ECO:0000313" key="1">
    <source>
        <dbReference type="EMBL" id="KAG1770601.1"/>
    </source>
</evidence>
<keyword evidence="2" id="KW-1185">Reference proteome</keyword>
<reference evidence="1" key="1">
    <citation type="journal article" date="2020" name="New Phytol.">
        <title>Comparative genomics reveals dynamic genome evolution in host specialist ectomycorrhizal fungi.</title>
        <authorList>
            <person name="Lofgren L.A."/>
            <person name="Nguyen N.H."/>
            <person name="Vilgalys R."/>
            <person name="Ruytinx J."/>
            <person name="Liao H.L."/>
            <person name="Branco S."/>
            <person name="Kuo A."/>
            <person name="LaButti K."/>
            <person name="Lipzen A."/>
            <person name="Andreopoulos W."/>
            <person name="Pangilinan J."/>
            <person name="Riley R."/>
            <person name="Hundley H."/>
            <person name="Na H."/>
            <person name="Barry K."/>
            <person name="Grigoriev I.V."/>
            <person name="Stajich J.E."/>
            <person name="Kennedy P.G."/>
        </authorList>
    </citation>
    <scope>NUCLEOTIDE SEQUENCE</scope>
    <source>
        <strain evidence="1">DOB743</strain>
    </source>
</reference>
<protein>
    <submittedName>
        <fullName evidence="1">Uncharacterized protein</fullName>
    </submittedName>
</protein>
<sequence length="146" mass="16532">MSHNKVTQAIPVFDPKATLATLLDRTPENQRVTAMQTEEQKGREGKKVEVGRVRGGEAVMLAQPTRHSRDMKRKLDIVDENNNPDEETISSHLPRIAKRIRREKTGMDWQSVLDIVRHGEEQQANRMKSFQGGDVAVLTAAENTIY</sequence>